<dbReference type="Proteomes" id="UP000295632">
    <property type="component" value="Unassembled WGS sequence"/>
</dbReference>
<feature type="signal peptide" evidence="2">
    <location>
        <begin position="1"/>
        <end position="34"/>
    </location>
</feature>
<feature type="compositionally biased region" description="Polar residues" evidence="1">
    <location>
        <begin position="47"/>
        <end position="63"/>
    </location>
</feature>
<keyword evidence="4" id="KW-1185">Reference proteome</keyword>
<feature type="chain" id="PRO_5020755408" evidence="2">
    <location>
        <begin position="35"/>
        <end position="377"/>
    </location>
</feature>
<protein>
    <submittedName>
        <fullName evidence="3">Uncharacterized protein DUF4309</fullName>
    </submittedName>
</protein>
<evidence type="ECO:0000313" key="4">
    <source>
        <dbReference type="Proteomes" id="UP000295632"/>
    </source>
</evidence>
<feature type="region of interest" description="Disordered" evidence="1">
    <location>
        <begin position="34"/>
        <end position="63"/>
    </location>
</feature>
<evidence type="ECO:0000256" key="1">
    <source>
        <dbReference type="SAM" id="MobiDB-lite"/>
    </source>
</evidence>
<organism evidence="3 4">
    <name type="scientific">Aureibacillus halotolerans</name>
    <dbReference type="NCBI Taxonomy" id="1508390"/>
    <lineage>
        <taxon>Bacteria</taxon>
        <taxon>Bacillati</taxon>
        <taxon>Bacillota</taxon>
        <taxon>Bacilli</taxon>
        <taxon>Bacillales</taxon>
        <taxon>Bacillaceae</taxon>
        <taxon>Aureibacillus</taxon>
    </lineage>
</organism>
<evidence type="ECO:0000313" key="3">
    <source>
        <dbReference type="EMBL" id="TDQ40851.1"/>
    </source>
</evidence>
<dbReference type="AlphaFoldDB" id="A0A4R6U440"/>
<dbReference type="Pfam" id="PF14172">
    <property type="entry name" value="DUF4309"/>
    <property type="match status" value="2"/>
</dbReference>
<reference evidence="3 4" key="1">
    <citation type="submission" date="2019-03" db="EMBL/GenBank/DDBJ databases">
        <title>Genomic Encyclopedia of Type Strains, Phase IV (KMG-IV): sequencing the most valuable type-strain genomes for metagenomic binning, comparative biology and taxonomic classification.</title>
        <authorList>
            <person name="Goeker M."/>
        </authorList>
    </citation>
    <scope>NUCLEOTIDE SEQUENCE [LARGE SCALE GENOMIC DNA]</scope>
    <source>
        <strain evidence="3 4">DSM 28697</strain>
    </source>
</reference>
<sequence>MLNHHDKRLRQLTASIVTGSLLLGTAACSSNASATDASTHRSETQIEAHQTAPTQNEDSSNNLLDEKKVRQTLDDIVQKSKHRTLPGLPDKLIIEESKRDTVHEMLGAPYKEASVNHGYDLYSATMGHSGYAIHYSPEGVVDEIRFLGRNVERQQGIGGVTSAMVQESLGAPTTANVLSTTDQMAWTYSFDQTEVQFVFEAEEKTFSDETTLDHVNVLPADHTRAHAEAAKTLDSLIAAAKNGTAPGLPQPLTVGETTKDNVYNSLGKPVQSEHGYDSYSATMGHSGYALHYSEEDILQEIRFVGRNVERDQGIGGITASMIQAKLGQPTKTYTISSTGEQVLTYKLSSYTVKFVMDSAYPEDKNAPVSHVNVLAAQ</sequence>
<dbReference type="EMBL" id="SNYJ01000005">
    <property type="protein sequence ID" value="TDQ40851.1"/>
    <property type="molecule type" value="Genomic_DNA"/>
</dbReference>
<evidence type="ECO:0000256" key="2">
    <source>
        <dbReference type="SAM" id="SignalP"/>
    </source>
</evidence>
<gene>
    <name evidence="3" type="ORF">EV213_105197</name>
</gene>
<comment type="caution">
    <text evidence="3">The sequence shown here is derived from an EMBL/GenBank/DDBJ whole genome shotgun (WGS) entry which is preliminary data.</text>
</comment>
<keyword evidence="2" id="KW-0732">Signal</keyword>
<proteinExistence type="predicted"/>
<accession>A0A4R6U440</accession>
<name>A0A4R6U440_9BACI</name>
<dbReference type="PROSITE" id="PS51257">
    <property type="entry name" value="PROKAR_LIPOPROTEIN"/>
    <property type="match status" value="1"/>
</dbReference>
<dbReference type="RefSeq" id="WP_133580038.1">
    <property type="nucleotide sequence ID" value="NZ_SNYJ01000005.1"/>
</dbReference>
<dbReference type="OrthoDB" id="2597113at2"/>
<dbReference type="InterPro" id="IPR025453">
    <property type="entry name" value="DUF4309"/>
</dbReference>